<keyword evidence="3" id="KW-1185">Reference proteome</keyword>
<reference evidence="2 3" key="1">
    <citation type="submission" date="2020-10" db="EMBL/GenBank/DDBJ databases">
        <title>Sequencing the genomes of 1000 actinobacteria strains.</title>
        <authorList>
            <person name="Klenk H.-P."/>
        </authorList>
    </citation>
    <scope>NUCLEOTIDE SEQUENCE [LARGE SCALE GENOMIC DNA]</scope>
    <source>
        <strain evidence="2 3">DSM 7307</strain>
    </source>
</reference>
<evidence type="ECO:0000313" key="3">
    <source>
        <dbReference type="Proteomes" id="UP000620262"/>
    </source>
</evidence>
<gene>
    <name evidence="2" type="ORF">H4W29_006130</name>
</gene>
<dbReference type="EMBL" id="JADBEC010000002">
    <property type="protein sequence ID" value="MBE1508885.1"/>
    <property type="molecule type" value="Genomic_DNA"/>
</dbReference>
<sequence>MIRFAPKIEQDAAPAIKVAKSNAKIRLDVELSDIPTAAVENETYKMEGQATTTISGPAGPAAKPLELSGELPAKGRKTGSRKRKEVTGPKQHEISNRGRDQIVGDLLLDL</sequence>
<protein>
    <submittedName>
        <fullName evidence="2">Uncharacterized protein</fullName>
    </submittedName>
</protein>
<comment type="caution">
    <text evidence="2">The sequence shown here is derived from an EMBL/GenBank/DDBJ whole genome shotgun (WGS) entry which is preliminary data.</text>
</comment>
<organism evidence="2 3">
    <name type="scientific">Rhizobium viscosum</name>
    <name type="common">Arthrobacter viscosus</name>
    <dbReference type="NCBI Taxonomy" id="1673"/>
    <lineage>
        <taxon>Bacteria</taxon>
        <taxon>Pseudomonadati</taxon>
        <taxon>Pseudomonadota</taxon>
        <taxon>Alphaproteobacteria</taxon>
        <taxon>Hyphomicrobiales</taxon>
        <taxon>Rhizobiaceae</taxon>
        <taxon>Rhizobium/Agrobacterium group</taxon>
        <taxon>Rhizobium</taxon>
    </lineage>
</organism>
<name>A0ABR9J0K6_RHIVS</name>
<accession>A0ABR9J0K6</accession>
<feature type="compositionally biased region" description="Basic and acidic residues" evidence="1">
    <location>
        <begin position="85"/>
        <end position="99"/>
    </location>
</feature>
<evidence type="ECO:0000256" key="1">
    <source>
        <dbReference type="SAM" id="MobiDB-lite"/>
    </source>
</evidence>
<dbReference type="Proteomes" id="UP000620262">
    <property type="component" value="Unassembled WGS sequence"/>
</dbReference>
<feature type="region of interest" description="Disordered" evidence="1">
    <location>
        <begin position="51"/>
        <end position="99"/>
    </location>
</feature>
<proteinExistence type="predicted"/>
<evidence type="ECO:0000313" key="2">
    <source>
        <dbReference type="EMBL" id="MBE1508885.1"/>
    </source>
</evidence>
<dbReference type="RefSeq" id="WP_192732411.1">
    <property type="nucleotide sequence ID" value="NZ_BAAAVL010000004.1"/>
</dbReference>
<feature type="compositionally biased region" description="Basic residues" evidence="1">
    <location>
        <begin position="74"/>
        <end position="84"/>
    </location>
</feature>